<dbReference type="GO" id="GO:0050661">
    <property type="term" value="F:NADP binding"/>
    <property type="evidence" value="ECO:0007669"/>
    <property type="project" value="InterPro"/>
</dbReference>
<keyword evidence="8 10" id="KW-0560">Oxidoreductase</keyword>
<keyword evidence="3 10" id="KW-0285">Flavoprotein</keyword>
<dbReference type="GO" id="GO:0004499">
    <property type="term" value="F:N,N-dimethylaniline monooxygenase activity"/>
    <property type="evidence" value="ECO:0007669"/>
    <property type="project" value="InterPro"/>
</dbReference>
<dbReference type="OrthoDB" id="6120869at2759"/>
<reference evidence="13" key="2">
    <citation type="submission" date="2025-04" db="UniProtKB">
        <authorList>
            <consortium name="RefSeq"/>
        </authorList>
    </citation>
    <scope>IDENTIFICATION</scope>
    <source>
        <tissue evidence="13">Whole sample</tissue>
    </source>
</reference>
<evidence type="ECO:0000256" key="3">
    <source>
        <dbReference type="ARBA" id="ARBA00022630"/>
    </source>
</evidence>
<evidence type="ECO:0000313" key="11">
    <source>
        <dbReference type="Proteomes" id="UP000694844"/>
    </source>
</evidence>
<proteinExistence type="inferred from homology"/>
<dbReference type="InterPro" id="IPR050346">
    <property type="entry name" value="FMO-like"/>
</dbReference>
<dbReference type="Gene3D" id="3.50.50.60">
    <property type="entry name" value="FAD/NAD(P)-binding domain"/>
    <property type="match status" value="1"/>
</dbReference>
<dbReference type="InterPro" id="IPR020946">
    <property type="entry name" value="Flavin_mOase-like"/>
</dbReference>
<evidence type="ECO:0000256" key="9">
    <source>
        <dbReference type="ARBA" id="ARBA00023136"/>
    </source>
</evidence>
<dbReference type="GeneID" id="111112899"/>
<comment type="subcellular location">
    <subcellularLocation>
        <location evidence="1">Endomembrane system</location>
    </subcellularLocation>
</comment>
<evidence type="ECO:0000256" key="8">
    <source>
        <dbReference type="ARBA" id="ARBA00023002"/>
    </source>
</evidence>
<dbReference type="RefSeq" id="XP_022306487.1">
    <property type="nucleotide sequence ID" value="XM_022450779.1"/>
</dbReference>
<dbReference type="Proteomes" id="UP000694844">
    <property type="component" value="Chromosome 1"/>
</dbReference>
<dbReference type="FunFam" id="3.50.50.60:FF:000073">
    <property type="entry name" value="Dimethylaniline monooxygenase [N-oxide-forming]"/>
    <property type="match status" value="1"/>
</dbReference>
<evidence type="ECO:0000256" key="4">
    <source>
        <dbReference type="ARBA" id="ARBA00022692"/>
    </source>
</evidence>
<dbReference type="Pfam" id="PF00743">
    <property type="entry name" value="FMO-like"/>
    <property type="match status" value="1"/>
</dbReference>
<protein>
    <recommendedName>
        <fullName evidence="10">Flavin-containing monooxygenase</fullName>
        <ecNumber evidence="10">1.-.-.-</ecNumber>
    </recommendedName>
</protein>
<dbReference type="KEGG" id="cvn:111112899"/>
<reference evidence="11" key="1">
    <citation type="submission" date="2024-06" db="UniProtKB">
        <authorList>
            <consortium name="RefSeq"/>
        </authorList>
    </citation>
    <scope>NUCLEOTIDE SEQUENCE [LARGE SCALE GENOMIC DNA]</scope>
    <source>
        <tissue evidence="12">Whole sample</tissue>
    </source>
</reference>
<dbReference type="InterPro" id="IPR000960">
    <property type="entry name" value="Flavin_mOase"/>
</dbReference>
<evidence type="ECO:0000256" key="2">
    <source>
        <dbReference type="ARBA" id="ARBA00009183"/>
    </source>
</evidence>
<keyword evidence="5 10" id="KW-0274">FAD</keyword>
<dbReference type="GO" id="GO:0012505">
    <property type="term" value="C:endomembrane system"/>
    <property type="evidence" value="ECO:0007669"/>
    <property type="project" value="UniProtKB-SubCell"/>
</dbReference>
<evidence type="ECO:0000313" key="12">
    <source>
        <dbReference type="RefSeq" id="XP_022306480.1"/>
    </source>
</evidence>
<gene>
    <name evidence="12 13" type="primary">LOC111112899</name>
</gene>
<accession>A0A8B8BT15</accession>
<evidence type="ECO:0000256" key="6">
    <source>
        <dbReference type="ARBA" id="ARBA00022857"/>
    </source>
</evidence>
<keyword evidence="9" id="KW-0472">Membrane</keyword>
<evidence type="ECO:0000256" key="1">
    <source>
        <dbReference type="ARBA" id="ARBA00004308"/>
    </source>
</evidence>
<keyword evidence="4" id="KW-0812">Transmembrane</keyword>
<keyword evidence="11" id="KW-1185">Reference proteome</keyword>
<organism evidence="11 13">
    <name type="scientific">Crassostrea virginica</name>
    <name type="common">Eastern oyster</name>
    <dbReference type="NCBI Taxonomy" id="6565"/>
    <lineage>
        <taxon>Eukaryota</taxon>
        <taxon>Metazoa</taxon>
        <taxon>Spiralia</taxon>
        <taxon>Lophotrochozoa</taxon>
        <taxon>Mollusca</taxon>
        <taxon>Bivalvia</taxon>
        <taxon>Autobranchia</taxon>
        <taxon>Pteriomorphia</taxon>
        <taxon>Ostreida</taxon>
        <taxon>Ostreoidea</taxon>
        <taxon>Ostreidae</taxon>
        <taxon>Crassostrea</taxon>
    </lineage>
</organism>
<evidence type="ECO:0000256" key="10">
    <source>
        <dbReference type="RuleBase" id="RU361177"/>
    </source>
</evidence>
<dbReference type="PRINTS" id="PR00370">
    <property type="entry name" value="FMOXYGENASE"/>
</dbReference>
<dbReference type="InterPro" id="IPR036188">
    <property type="entry name" value="FAD/NAD-bd_sf"/>
</dbReference>
<keyword evidence="6" id="KW-0521">NADP</keyword>
<dbReference type="PANTHER" id="PTHR23023">
    <property type="entry name" value="DIMETHYLANILINE MONOOXYGENASE"/>
    <property type="match status" value="1"/>
</dbReference>
<comment type="similarity">
    <text evidence="2 10">Belongs to the FMO family.</text>
</comment>
<evidence type="ECO:0000313" key="13">
    <source>
        <dbReference type="RefSeq" id="XP_022306487.1"/>
    </source>
</evidence>
<name>A0A8B8BT15_CRAVI</name>
<evidence type="ECO:0000256" key="5">
    <source>
        <dbReference type="ARBA" id="ARBA00022827"/>
    </source>
</evidence>
<evidence type="ECO:0000256" key="7">
    <source>
        <dbReference type="ARBA" id="ARBA00022989"/>
    </source>
</evidence>
<dbReference type="GO" id="GO:0050660">
    <property type="term" value="F:flavin adenine dinucleotide binding"/>
    <property type="evidence" value="ECO:0007669"/>
    <property type="project" value="InterPro"/>
</dbReference>
<dbReference type="RefSeq" id="XP_022306480.1">
    <property type="nucleotide sequence ID" value="XM_022450772.1"/>
</dbReference>
<keyword evidence="10" id="KW-0503">Monooxygenase</keyword>
<dbReference type="SUPFAM" id="SSF51905">
    <property type="entry name" value="FAD/NAD(P)-binding domain"/>
    <property type="match status" value="1"/>
</dbReference>
<sequence>MKKRVAVIGAGASGLTAIKCCVDEGLQPVCFERTDHIGGLWYYTDTPVEGQACVMKSTVINSSKEMMCYSDFPIPKEFPIYMHNKYVIQYFNMYAERFNLKNYIQFRTEVFHVEKSPDFKTSGTWSLTTKDLTTGHTQDHVFDAVMLCTGHLADKNIPDFSGPVVDLCCEKGSKAG</sequence>
<keyword evidence="7" id="KW-1133">Transmembrane helix</keyword>
<dbReference type="EC" id="1.-.-.-" evidence="10"/>
<dbReference type="AlphaFoldDB" id="A0A8B8BT15"/>
<comment type="cofactor">
    <cofactor evidence="10">
        <name>FAD</name>
        <dbReference type="ChEBI" id="CHEBI:57692"/>
    </cofactor>
</comment>